<evidence type="ECO:0000256" key="7">
    <source>
        <dbReference type="ARBA" id="ARBA00022989"/>
    </source>
</evidence>
<protein>
    <recommendedName>
        <fullName evidence="11">Mitochondrial distribution and morphology protein 32</fullName>
    </recommendedName>
</protein>
<dbReference type="InterPro" id="IPR012571">
    <property type="entry name" value="Mdm31/Mdm32"/>
</dbReference>
<accession>A0A1B2JIE1</accession>
<organism evidence="13 14">
    <name type="scientific">Komagataella pastoris</name>
    <name type="common">Yeast</name>
    <name type="synonym">Pichia pastoris</name>
    <dbReference type="NCBI Taxonomy" id="4922"/>
    <lineage>
        <taxon>Eukaryota</taxon>
        <taxon>Fungi</taxon>
        <taxon>Dikarya</taxon>
        <taxon>Ascomycota</taxon>
        <taxon>Saccharomycotina</taxon>
        <taxon>Pichiomycetes</taxon>
        <taxon>Pichiales</taxon>
        <taxon>Pichiaceae</taxon>
        <taxon>Komagataella</taxon>
    </lineage>
</organism>
<proteinExistence type="inferred from homology"/>
<evidence type="ECO:0000256" key="6">
    <source>
        <dbReference type="ARBA" id="ARBA00022946"/>
    </source>
</evidence>
<evidence type="ECO:0000256" key="8">
    <source>
        <dbReference type="ARBA" id="ARBA00023128"/>
    </source>
</evidence>
<keyword evidence="9 12" id="KW-0472">Membrane</keyword>
<dbReference type="OrthoDB" id="17678at2759"/>
<comment type="similarity">
    <text evidence="3">Belongs to the MDM31/MDM32 family.</text>
</comment>
<dbReference type="Proteomes" id="UP000094565">
    <property type="component" value="Chromosome 4"/>
</dbReference>
<keyword evidence="8" id="KW-0496">Mitochondrion</keyword>
<feature type="transmembrane region" description="Helical" evidence="12">
    <location>
        <begin position="572"/>
        <end position="591"/>
    </location>
</feature>
<evidence type="ECO:0000313" key="14">
    <source>
        <dbReference type="Proteomes" id="UP000094565"/>
    </source>
</evidence>
<dbReference type="GO" id="GO:0000001">
    <property type="term" value="P:mitochondrion inheritance"/>
    <property type="evidence" value="ECO:0007669"/>
    <property type="project" value="InterPro"/>
</dbReference>
<evidence type="ECO:0000256" key="4">
    <source>
        <dbReference type="ARBA" id="ARBA00022692"/>
    </source>
</evidence>
<name>A0A1B2JIE1_PICPA</name>
<gene>
    <name evidence="13" type="ORF">ATY40_BA7504384</name>
</gene>
<evidence type="ECO:0000256" key="9">
    <source>
        <dbReference type="ARBA" id="ARBA00023136"/>
    </source>
</evidence>
<evidence type="ECO:0000256" key="2">
    <source>
        <dbReference type="ARBA" id="ARBA00004273"/>
    </source>
</evidence>
<dbReference type="PANTHER" id="PTHR31068">
    <property type="entry name" value="MITOCHONDRIAL DISTRIBUTION AND MORPHOLOGY PROTEIN 31"/>
    <property type="match status" value="1"/>
</dbReference>
<reference evidence="13 14" key="1">
    <citation type="submission" date="2016-02" db="EMBL/GenBank/DDBJ databases">
        <title>Comparative genomic and transcriptomic foundation for Pichia pastoris.</title>
        <authorList>
            <person name="Love K.R."/>
            <person name="Shah K.A."/>
            <person name="Whittaker C.A."/>
            <person name="Wu J."/>
            <person name="Bartlett M.C."/>
            <person name="Ma D."/>
            <person name="Leeson R.L."/>
            <person name="Priest M."/>
            <person name="Young S.K."/>
            <person name="Love J.C."/>
        </authorList>
    </citation>
    <scope>NUCLEOTIDE SEQUENCE [LARGE SCALE GENOMIC DNA]</scope>
    <source>
        <strain evidence="13 14">ATCC 28485</strain>
    </source>
</reference>
<evidence type="ECO:0000256" key="11">
    <source>
        <dbReference type="ARBA" id="ARBA00040573"/>
    </source>
</evidence>
<evidence type="ECO:0000256" key="12">
    <source>
        <dbReference type="SAM" id="Phobius"/>
    </source>
</evidence>
<evidence type="ECO:0000256" key="10">
    <source>
        <dbReference type="ARBA" id="ARBA00025191"/>
    </source>
</evidence>
<dbReference type="EMBL" id="CP014587">
    <property type="protein sequence ID" value="ANZ77810.1"/>
    <property type="molecule type" value="Genomic_DNA"/>
</dbReference>
<comment type="subcellular location">
    <subcellularLocation>
        <location evidence="1">Membrane</location>
        <topology evidence="1">Multi-pass membrane protein</topology>
    </subcellularLocation>
    <subcellularLocation>
        <location evidence="2">Mitochondrion inner membrane</location>
    </subcellularLocation>
</comment>
<keyword evidence="6" id="KW-0809">Transit peptide</keyword>
<dbReference type="PANTHER" id="PTHR31068:SF1">
    <property type="entry name" value="MITOCHONDRIAL DISTRIBUTION AND MORPHOLOGY PROTEIN 32"/>
    <property type="match status" value="1"/>
</dbReference>
<evidence type="ECO:0000256" key="5">
    <source>
        <dbReference type="ARBA" id="ARBA00022792"/>
    </source>
</evidence>
<keyword evidence="4 12" id="KW-0812">Transmembrane</keyword>
<feature type="transmembrane region" description="Helical" evidence="12">
    <location>
        <begin position="112"/>
        <end position="138"/>
    </location>
</feature>
<sequence length="592" mass="67748">MSSIVNREVLFGCRFCRPRIQHSLRPLRYYNGTRFSSCFAYEDKRDYSSGILNKRHPLITLNQGTIRYYGKQRDQSQRYLYTTSLLSKLKIRLKWFLIRQNRPYNIDELSAIFSWVVMGNLIWIVIGTTTFVGLLLYITDTGLSDSTMSKKVLLDVLNHDTNLLIRSNGNLQSRYENGRIILENVSLCNLDEKNENIFYDVHVNSVSLTLSFTKWYLGRGLIDTVDIKGVNGKAYLNSSLEEGLSPRLSIGRSRVRNYSFNAVKIQDARIELVLTNPDKSLKVSIFSCELNQLRPLWVFYDLLNANHCSGSINESLFNIHKRQLRNTFGDENSSSIVEDYPWKRTARLRIDQLELNGMPKSAKLNWVTSGKVELLVDVTLPSAPVTGDQELSTFSQVIERLFSADEGLQGKEREPLYTIIDFKVSFQDLQCTMPQELPYDSLGAPLISHQELSKLVRFINGKKFASHNKIEELEDPGSSDQVDLPLDHTGDHYVDTSDHLPVIAFRMVKQLDELEGIDPLRVLALSSASQNPNTNKFIDAIFQEIITSMVSFRKEIHTEMITNYTKRSNFEIFFNNFLISNLIIVGLSALIS</sequence>
<evidence type="ECO:0000313" key="13">
    <source>
        <dbReference type="EMBL" id="ANZ77810.1"/>
    </source>
</evidence>
<dbReference type="GO" id="GO:0007005">
    <property type="term" value="P:mitochondrion organization"/>
    <property type="evidence" value="ECO:0007669"/>
    <property type="project" value="InterPro"/>
</dbReference>
<evidence type="ECO:0000256" key="3">
    <source>
        <dbReference type="ARBA" id="ARBA00005687"/>
    </source>
</evidence>
<dbReference type="Pfam" id="PF08118">
    <property type="entry name" value="MDM31_MDM32"/>
    <property type="match status" value="2"/>
</dbReference>
<dbReference type="AlphaFoldDB" id="A0A1B2JIE1"/>
<keyword evidence="5" id="KW-0999">Mitochondrion inner membrane</keyword>
<comment type="function">
    <text evidence="10">Involved in the organization of the mitochondrial membranes and the global structure of the mitochondria. Also required for mitochondrial distribution and mobility as well as for the maintenance of mitochondrial DNA nucleoids structures.</text>
</comment>
<keyword evidence="7 12" id="KW-1133">Transmembrane helix</keyword>
<dbReference type="GO" id="GO:0005743">
    <property type="term" value="C:mitochondrial inner membrane"/>
    <property type="evidence" value="ECO:0007669"/>
    <property type="project" value="UniProtKB-SubCell"/>
</dbReference>
<evidence type="ECO:0000256" key="1">
    <source>
        <dbReference type="ARBA" id="ARBA00004141"/>
    </source>
</evidence>
<keyword evidence="14" id="KW-1185">Reference proteome</keyword>